<protein>
    <submittedName>
        <fullName evidence="1">TOMM leader peptide-binding protein</fullName>
    </submittedName>
</protein>
<gene>
    <name evidence="1" type="ORF">FH610_007875</name>
</gene>
<reference evidence="1 2" key="1">
    <citation type="submission" date="2019-10" db="EMBL/GenBank/DDBJ databases">
        <title>Nonomuraea sp. nov., isolated from Phyllanthus amarus.</title>
        <authorList>
            <person name="Klykleung N."/>
            <person name="Tanasupawat S."/>
        </authorList>
    </citation>
    <scope>NUCLEOTIDE SEQUENCE [LARGE SCALE GENOMIC DNA]</scope>
    <source>
        <strain evidence="1 2">CR1-09</strain>
    </source>
</reference>
<dbReference type="Gene3D" id="3.40.50.720">
    <property type="entry name" value="NAD(P)-binding Rossmann-like Domain"/>
    <property type="match status" value="1"/>
</dbReference>
<name>A0A5N6C1P0_9ACTN</name>
<dbReference type="NCBIfam" id="TIGR03882">
    <property type="entry name" value="cyclo_dehyd_2"/>
    <property type="match status" value="1"/>
</dbReference>
<dbReference type="InterPro" id="IPR035985">
    <property type="entry name" value="Ubiquitin-activating_enz"/>
</dbReference>
<sequence length="345" mass="37318">MTPPMQQSKNVRIKPSFSIVAHDADTVELRHGVWNVRSYTLTDHARTGRLYGLLRGLDGTASRADVAKANGVTRAEVEALVDHLDQLGVIARAPETALDSYLESTGAYTTEAPAPPVVVLGGYALAAATARVLDGSLPGGVEVAGEDDPLHRALLEADPVALEDGLTFERFTERFEPWRGKVLVHVAEEPHPLRLSVLNRVALALRTPWIQAAVDGPMLLIGPAFSPPASACFACFETRVLMNLRESAAYQRYKDALVRRSIRAGEPPTLDALRALVAGHVGLEALNLALTGTTTTLGKVLGIYVPTMEIAYSEVLRLPGCRACGPVPEREATELYFDVRRWIDA</sequence>
<comment type="caution">
    <text evidence="1">The sequence shown here is derived from an EMBL/GenBank/DDBJ whole genome shotgun (WGS) entry which is preliminary data.</text>
</comment>
<dbReference type="AlphaFoldDB" id="A0A5N6C1P0"/>
<evidence type="ECO:0000313" key="2">
    <source>
        <dbReference type="Proteomes" id="UP000313066"/>
    </source>
</evidence>
<dbReference type="EMBL" id="VDMA02000003">
    <property type="protein sequence ID" value="KAB8186686.1"/>
    <property type="molecule type" value="Genomic_DNA"/>
</dbReference>
<evidence type="ECO:0000313" key="1">
    <source>
        <dbReference type="EMBL" id="KAB8186686.1"/>
    </source>
</evidence>
<dbReference type="GO" id="GO:0008641">
    <property type="term" value="F:ubiquitin-like modifier activating enzyme activity"/>
    <property type="evidence" value="ECO:0007669"/>
    <property type="project" value="InterPro"/>
</dbReference>
<accession>A0A5N6C1P0</accession>
<dbReference type="InterPro" id="IPR022291">
    <property type="entry name" value="Bacteriocin_synth_cyclodeHase"/>
</dbReference>
<proteinExistence type="predicted"/>
<organism evidence="1 2">
    <name type="scientific">Microbispora catharanthi</name>
    <dbReference type="NCBI Taxonomy" id="1712871"/>
    <lineage>
        <taxon>Bacteria</taxon>
        <taxon>Bacillati</taxon>
        <taxon>Actinomycetota</taxon>
        <taxon>Actinomycetes</taxon>
        <taxon>Streptosporangiales</taxon>
        <taxon>Streptosporangiaceae</taxon>
        <taxon>Microbispora</taxon>
    </lineage>
</organism>
<dbReference type="SUPFAM" id="SSF69572">
    <property type="entry name" value="Activating enzymes of the ubiquitin-like proteins"/>
    <property type="match status" value="1"/>
</dbReference>
<dbReference type="Proteomes" id="UP000313066">
    <property type="component" value="Unassembled WGS sequence"/>
</dbReference>
<keyword evidence="2" id="KW-1185">Reference proteome</keyword>